<evidence type="ECO:0000256" key="2">
    <source>
        <dbReference type="ARBA" id="ARBA00004477"/>
    </source>
</evidence>
<accession>A0A1H8AWW9</accession>
<dbReference type="GO" id="GO:0080132">
    <property type="term" value="F:fatty acid 2-hydroxylase activity"/>
    <property type="evidence" value="ECO:0007669"/>
    <property type="project" value="InterPro"/>
</dbReference>
<evidence type="ECO:0000256" key="3">
    <source>
        <dbReference type="ARBA" id="ARBA00022516"/>
    </source>
</evidence>
<dbReference type="InterPro" id="IPR014430">
    <property type="entry name" value="Scs7"/>
</dbReference>
<keyword evidence="10" id="KW-0560">Oxidoreductase</keyword>
<evidence type="ECO:0000256" key="1">
    <source>
        <dbReference type="ARBA" id="ARBA00001947"/>
    </source>
</evidence>
<evidence type="ECO:0000256" key="6">
    <source>
        <dbReference type="ARBA" id="ARBA00022824"/>
    </source>
</evidence>
<keyword evidence="3" id="KW-0444">Lipid biosynthesis</keyword>
<dbReference type="Proteomes" id="UP000182719">
    <property type="component" value="Unassembled WGS sequence"/>
</dbReference>
<keyword evidence="17" id="KW-1185">Reference proteome</keyword>
<dbReference type="InterPro" id="IPR006694">
    <property type="entry name" value="Fatty_acid_hydroxylase"/>
</dbReference>
<evidence type="ECO:0000256" key="13">
    <source>
        <dbReference type="ARBA" id="ARBA00023160"/>
    </source>
</evidence>
<dbReference type="GO" id="GO:0005506">
    <property type="term" value="F:iron ion binding"/>
    <property type="evidence" value="ECO:0007669"/>
    <property type="project" value="InterPro"/>
</dbReference>
<evidence type="ECO:0000259" key="15">
    <source>
        <dbReference type="Pfam" id="PF04116"/>
    </source>
</evidence>
<keyword evidence="11" id="KW-0443">Lipid metabolism</keyword>
<protein>
    <submittedName>
        <fullName evidence="16">Fatty acid hydroxylase superfamily protein</fullName>
    </submittedName>
</protein>
<proteinExistence type="predicted"/>
<evidence type="ECO:0000256" key="7">
    <source>
        <dbReference type="ARBA" id="ARBA00022832"/>
    </source>
</evidence>
<evidence type="ECO:0000256" key="11">
    <source>
        <dbReference type="ARBA" id="ARBA00023098"/>
    </source>
</evidence>
<dbReference type="PANTHER" id="PTHR12863">
    <property type="entry name" value="FATTY ACID HYDROXYLASE"/>
    <property type="match status" value="1"/>
</dbReference>
<organism evidence="16 17">
    <name type="scientific">Stigmatella aurantiaca</name>
    <dbReference type="NCBI Taxonomy" id="41"/>
    <lineage>
        <taxon>Bacteria</taxon>
        <taxon>Pseudomonadati</taxon>
        <taxon>Myxococcota</taxon>
        <taxon>Myxococcia</taxon>
        <taxon>Myxococcales</taxon>
        <taxon>Cystobacterineae</taxon>
        <taxon>Archangiaceae</taxon>
        <taxon>Stigmatella</taxon>
    </lineage>
</organism>
<evidence type="ECO:0000256" key="9">
    <source>
        <dbReference type="ARBA" id="ARBA00022989"/>
    </source>
</evidence>
<keyword evidence="6" id="KW-0256">Endoplasmic reticulum</keyword>
<dbReference type="AlphaFoldDB" id="A0A1H8AWW9"/>
<keyword evidence="7" id="KW-0276">Fatty acid metabolism</keyword>
<comment type="cofactor">
    <cofactor evidence="1">
        <name>Zn(2+)</name>
        <dbReference type="ChEBI" id="CHEBI:29105"/>
    </cofactor>
</comment>
<dbReference type="OrthoDB" id="5291370at2"/>
<dbReference type="RefSeq" id="WP_075010076.1">
    <property type="nucleotide sequence ID" value="NZ_FOAP01000022.1"/>
</dbReference>
<keyword evidence="4 14" id="KW-0812">Transmembrane</keyword>
<dbReference type="GO" id="GO:0006633">
    <property type="term" value="P:fatty acid biosynthetic process"/>
    <property type="evidence" value="ECO:0007669"/>
    <property type="project" value="UniProtKB-KW"/>
</dbReference>
<gene>
    <name evidence="16" type="ORF">SAMN05444354_12246</name>
</gene>
<keyword evidence="5" id="KW-0479">Metal-binding</keyword>
<dbReference type="GO" id="GO:0016020">
    <property type="term" value="C:membrane"/>
    <property type="evidence" value="ECO:0007669"/>
    <property type="project" value="InterPro"/>
</dbReference>
<keyword evidence="9 14" id="KW-1133">Transmembrane helix</keyword>
<feature type="transmembrane region" description="Helical" evidence="14">
    <location>
        <begin position="110"/>
        <end position="132"/>
    </location>
</feature>
<keyword evidence="13" id="KW-0275">Fatty acid biosynthesis</keyword>
<feature type="domain" description="Fatty acid hydroxylase" evidence="15">
    <location>
        <begin position="62"/>
        <end position="200"/>
    </location>
</feature>
<reference evidence="17" key="1">
    <citation type="submission" date="2016-10" db="EMBL/GenBank/DDBJ databases">
        <authorList>
            <person name="Varghese N."/>
            <person name="Submissions S."/>
        </authorList>
    </citation>
    <scope>NUCLEOTIDE SEQUENCE [LARGE SCALE GENOMIC DNA]</scope>
    <source>
        <strain evidence="17">DSM 17044</strain>
    </source>
</reference>
<evidence type="ECO:0000256" key="5">
    <source>
        <dbReference type="ARBA" id="ARBA00022723"/>
    </source>
</evidence>
<evidence type="ECO:0000256" key="10">
    <source>
        <dbReference type="ARBA" id="ARBA00023002"/>
    </source>
</evidence>
<dbReference type="EMBL" id="FOAP01000022">
    <property type="protein sequence ID" value="SEM73997.1"/>
    <property type="molecule type" value="Genomic_DNA"/>
</dbReference>
<name>A0A1H8AWW9_STIAU</name>
<keyword evidence="8" id="KW-0862">Zinc</keyword>
<comment type="subcellular location">
    <subcellularLocation>
        <location evidence="2">Endoplasmic reticulum membrane</location>
        <topology evidence="2">Multi-pass membrane protein</topology>
    </subcellularLocation>
</comment>
<dbReference type="Pfam" id="PF04116">
    <property type="entry name" value="FA_hydroxylase"/>
    <property type="match status" value="1"/>
</dbReference>
<feature type="transmembrane region" description="Helical" evidence="14">
    <location>
        <begin position="32"/>
        <end position="48"/>
    </location>
</feature>
<evidence type="ECO:0000256" key="14">
    <source>
        <dbReference type="SAM" id="Phobius"/>
    </source>
</evidence>
<evidence type="ECO:0000313" key="17">
    <source>
        <dbReference type="Proteomes" id="UP000182719"/>
    </source>
</evidence>
<keyword evidence="12 14" id="KW-0472">Membrane</keyword>
<evidence type="ECO:0000256" key="4">
    <source>
        <dbReference type="ARBA" id="ARBA00022692"/>
    </source>
</evidence>
<evidence type="ECO:0000256" key="8">
    <source>
        <dbReference type="ARBA" id="ARBA00022833"/>
    </source>
</evidence>
<feature type="transmembrane region" description="Helical" evidence="14">
    <location>
        <begin position="60"/>
        <end position="80"/>
    </location>
</feature>
<feature type="transmembrane region" description="Helical" evidence="14">
    <location>
        <begin position="138"/>
        <end position="161"/>
    </location>
</feature>
<dbReference type="PANTHER" id="PTHR12863:SF1">
    <property type="entry name" value="FATTY ACID 2-HYDROXYLASE"/>
    <property type="match status" value="1"/>
</dbReference>
<evidence type="ECO:0000256" key="12">
    <source>
        <dbReference type="ARBA" id="ARBA00023136"/>
    </source>
</evidence>
<sequence length="211" mass="24143">MKNDEYTRHVTGRMFDNAFLEFCSRIHPATPAIIYLPLVVGLMGWGLWSGTTRPLLAAEGFAAGALTWFLMEYVIHRYVFHWEGKGRLAKQFHFIAHGYHHQYPDDPHRLVMPLGVSIPLATLIGAGLWAVGKPSVTLPYYCGIVAAYLFYDITHWALHFLKPRTAWGKALRAHHMAHHFACPDRNFGISNRWIDYVMGSVRRRDPAQDRA</sequence>
<evidence type="ECO:0000313" key="16">
    <source>
        <dbReference type="EMBL" id="SEM73997.1"/>
    </source>
</evidence>